<feature type="domain" description="CobW C-terminal" evidence="8">
    <location>
        <begin position="221"/>
        <end position="297"/>
    </location>
</feature>
<dbReference type="SUPFAM" id="SSF90002">
    <property type="entry name" value="Hypothetical protein YjiA, C-terminal domain"/>
    <property type="match status" value="1"/>
</dbReference>
<dbReference type="GO" id="GO:0005737">
    <property type="term" value="C:cytoplasm"/>
    <property type="evidence" value="ECO:0007669"/>
    <property type="project" value="TreeGrafter"/>
</dbReference>
<keyword evidence="10" id="KW-1185">Reference proteome</keyword>
<evidence type="ECO:0000313" key="9">
    <source>
        <dbReference type="EMBL" id="SHF25569.1"/>
    </source>
</evidence>
<dbReference type="InterPro" id="IPR027417">
    <property type="entry name" value="P-loop_NTPase"/>
</dbReference>
<protein>
    <submittedName>
        <fullName evidence="9">GTPase, G3E family</fullName>
    </submittedName>
</protein>
<proteinExistence type="inferred from homology"/>
<organism evidence="9 10">
    <name type="scientific">Mariniphaga anaerophila</name>
    <dbReference type="NCBI Taxonomy" id="1484053"/>
    <lineage>
        <taxon>Bacteria</taxon>
        <taxon>Pseudomonadati</taxon>
        <taxon>Bacteroidota</taxon>
        <taxon>Bacteroidia</taxon>
        <taxon>Marinilabiliales</taxon>
        <taxon>Prolixibacteraceae</taxon>
        <taxon>Mariniphaga</taxon>
    </lineage>
</organism>
<dbReference type="RefSeq" id="WP_073001220.1">
    <property type="nucleotide sequence ID" value="NZ_FQUM01000004.1"/>
</dbReference>
<evidence type="ECO:0000259" key="8">
    <source>
        <dbReference type="Pfam" id="PF07683"/>
    </source>
</evidence>
<dbReference type="InterPro" id="IPR051316">
    <property type="entry name" value="Zinc-reg_GTPase_activator"/>
</dbReference>
<dbReference type="Pfam" id="PF02492">
    <property type="entry name" value="cobW"/>
    <property type="match status" value="1"/>
</dbReference>
<dbReference type="Gene3D" id="3.40.50.300">
    <property type="entry name" value="P-loop containing nucleotide triphosphate hydrolases"/>
    <property type="match status" value="1"/>
</dbReference>
<accession>A0A1M5A5H3</accession>
<dbReference type="Gene3D" id="3.30.1220.10">
    <property type="entry name" value="CobW-like, C-terminal domain"/>
    <property type="match status" value="1"/>
</dbReference>
<evidence type="ECO:0000256" key="4">
    <source>
        <dbReference type="ARBA" id="ARBA00034320"/>
    </source>
</evidence>
<evidence type="ECO:0000313" key="10">
    <source>
        <dbReference type="Proteomes" id="UP000184164"/>
    </source>
</evidence>
<evidence type="ECO:0000256" key="6">
    <source>
        <dbReference type="ARBA" id="ARBA00049117"/>
    </source>
</evidence>
<evidence type="ECO:0000256" key="2">
    <source>
        <dbReference type="ARBA" id="ARBA00022801"/>
    </source>
</evidence>
<evidence type="ECO:0000256" key="5">
    <source>
        <dbReference type="ARBA" id="ARBA00045658"/>
    </source>
</evidence>
<reference evidence="9 10" key="1">
    <citation type="submission" date="2016-11" db="EMBL/GenBank/DDBJ databases">
        <authorList>
            <person name="Jaros S."/>
            <person name="Januszkiewicz K."/>
            <person name="Wedrychowicz H."/>
        </authorList>
    </citation>
    <scope>NUCLEOTIDE SEQUENCE [LARGE SCALE GENOMIC DNA]</scope>
    <source>
        <strain evidence="9 10">DSM 26910</strain>
    </source>
</reference>
<dbReference type="SUPFAM" id="SSF52540">
    <property type="entry name" value="P-loop containing nucleoside triphosphate hydrolases"/>
    <property type="match status" value="1"/>
</dbReference>
<keyword evidence="3" id="KW-0143">Chaperone</keyword>
<keyword evidence="1" id="KW-0547">Nucleotide-binding</keyword>
<feature type="domain" description="CobW/HypB/UreG nucleotide-binding" evidence="7">
    <location>
        <begin position="11"/>
        <end position="185"/>
    </location>
</feature>
<dbReference type="PANTHER" id="PTHR13748">
    <property type="entry name" value="COBW-RELATED"/>
    <property type="match status" value="1"/>
</dbReference>
<dbReference type="InterPro" id="IPR003495">
    <property type="entry name" value="CobW/HypB/UreG_nucleotide-bd"/>
</dbReference>
<dbReference type="AlphaFoldDB" id="A0A1M5A5H3"/>
<dbReference type="InterPro" id="IPR036627">
    <property type="entry name" value="CobW-likC_sf"/>
</dbReference>
<gene>
    <name evidence="9" type="ORF">SAMN05444274_104195</name>
</gene>
<comment type="similarity">
    <text evidence="4">Belongs to the SIMIBI class G3E GTPase family. ZNG1 subfamily.</text>
</comment>
<evidence type="ECO:0000256" key="3">
    <source>
        <dbReference type="ARBA" id="ARBA00023186"/>
    </source>
</evidence>
<dbReference type="Pfam" id="PF07683">
    <property type="entry name" value="CobW_C"/>
    <property type="match status" value="1"/>
</dbReference>
<dbReference type="EMBL" id="FQUM01000004">
    <property type="protein sequence ID" value="SHF25569.1"/>
    <property type="molecule type" value="Genomic_DNA"/>
</dbReference>
<dbReference type="PANTHER" id="PTHR13748:SF62">
    <property type="entry name" value="COBW DOMAIN-CONTAINING PROTEIN"/>
    <property type="match status" value="1"/>
</dbReference>
<dbReference type="Proteomes" id="UP000184164">
    <property type="component" value="Unassembled WGS sequence"/>
</dbReference>
<name>A0A1M5A5H3_9BACT</name>
<dbReference type="CDD" id="cd03112">
    <property type="entry name" value="CobW-like"/>
    <property type="match status" value="1"/>
</dbReference>
<comment type="catalytic activity">
    <reaction evidence="6">
        <text>GTP + H2O = GDP + phosphate + H(+)</text>
        <dbReference type="Rhea" id="RHEA:19669"/>
        <dbReference type="ChEBI" id="CHEBI:15377"/>
        <dbReference type="ChEBI" id="CHEBI:15378"/>
        <dbReference type="ChEBI" id="CHEBI:37565"/>
        <dbReference type="ChEBI" id="CHEBI:43474"/>
        <dbReference type="ChEBI" id="CHEBI:58189"/>
    </reaction>
    <physiologicalReaction direction="left-to-right" evidence="6">
        <dbReference type="Rhea" id="RHEA:19670"/>
    </physiologicalReaction>
</comment>
<evidence type="ECO:0000256" key="1">
    <source>
        <dbReference type="ARBA" id="ARBA00022741"/>
    </source>
</evidence>
<dbReference type="GO" id="GO:0000166">
    <property type="term" value="F:nucleotide binding"/>
    <property type="evidence" value="ECO:0007669"/>
    <property type="project" value="UniProtKB-KW"/>
</dbReference>
<dbReference type="GO" id="GO:0016787">
    <property type="term" value="F:hydrolase activity"/>
    <property type="evidence" value="ECO:0007669"/>
    <property type="project" value="UniProtKB-KW"/>
</dbReference>
<keyword evidence="2" id="KW-0378">Hydrolase</keyword>
<dbReference type="OrthoDB" id="9808822at2"/>
<dbReference type="STRING" id="1484053.SAMN05444274_104195"/>
<evidence type="ECO:0000259" key="7">
    <source>
        <dbReference type="Pfam" id="PF02492"/>
    </source>
</evidence>
<dbReference type="InterPro" id="IPR011629">
    <property type="entry name" value="CobW-like_C"/>
</dbReference>
<sequence>MVGLRNDKISVTVVTGFLGSGKTTFINSVLRKYPDVQFALVENEFGSVSVDTKLIKGVDASQLFELKQGCICCTITNEYELVLQELAERFPHVEHLLIETTGIADPAGVVRPFFREERLKELYAFNKTICLADALNFGSGRGKDISYKQLAIADEVVVTKSENSSSSEREKFRGMIAELNPLAPVRFAENGVVETFSLQSLPKKIRYFTEPRTGDLHSKVKTHTWTCDRALNKADFTRRISYYLDVYKKEIYRVKGFLCFENEPFEFVFQGVGGNFEISEGESLVEADRSTLVFIGELDGLSIELT</sequence>
<comment type="function">
    <text evidence="5">Zinc chaperone that directly transfers zinc cofactor to target proteins, thereby activating them. Zinc is transferred from the CXCC motif in the GTPase domain to the zinc binding site in target proteins in a process requiring GTP hydrolysis.</text>
</comment>